<comment type="caution">
    <text evidence="1">The sequence shown here is derived from an EMBL/GenBank/DDBJ whole genome shotgun (WGS) entry which is preliminary data.</text>
</comment>
<gene>
    <name evidence="1" type="ORF">NZH93_11040</name>
</gene>
<protein>
    <submittedName>
        <fullName evidence="1">Uncharacterized protein</fullName>
    </submittedName>
</protein>
<dbReference type="AlphaFoldDB" id="A0A9X3A0X3"/>
<dbReference type="EMBL" id="JANYMP010000004">
    <property type="protein sequence ID" value="MCS7477388.1"/>
    <property type="molecule type" value="Genomic_DNA"/>
</dbReference>
<dbReference type="Proteomes" id="UP001141259">
    <property type="component" value="Unassembled WGS sequence"/>
</dbReference>
<name>A0A9X3A0X3_9PSEU</name>
<keyword evidence="2" id="KW-1185">Reference proteome</keyword>
<evidence type="ECO:0000313" key="1">
    <source>
        <dbReference type="EMBL" id="MCS7477388.1"/>
    </source>
</evidence>
<proteinExistence type="predicted"/>
<reference evidence="1" key="1">
    <citation type="submission" date="2022-08" db="EMBL/GenBank/DDBJ databases">
        <authorList>
            <person name="Tistechok S."/>
            <person name="Samborskyy M."/>
            <person name="Roman I."/>
        </authorList>
    </citation>
    <scope>NUCLEOTIDE SEQUENCE</scope>
    <source>
        <strain evidence="1">DSM 103496</strain>
    </source>
</reference>
<accession>A0A9X3A0X3</accession>
<organism evidence="1 2">
    <name type="scientific">Umezawaea endophytica</name>
    <dbReference type="NCBI Taxonomy" id="1654476"/>
    <lineage>
        <taxon>Bacteria</taxon>
        <taxon>Bacillati</taxon>
        <taxon>Actinomycetota</taxon>
        <taxon>Actinomycetes</taxon>
        <taxon>Pseudonocardiales</taxon>
        <taxon>Pseudonocardiaceae</taxon>
        <taxon>Umezawaea</taxon>
    </lineage>
</organism>
<sequence length="110" mass="11750">MTTSPELAEKLLAALRSVPGLRPAAPPTKPTTSWVPWDWDTLAVDLSPEVVEVRVVATALPLPPRLAEATTVLNDVLRHSPFATATLRIVVTDLDAAALLTETYDTPPAS</sequence>
<dbReference type="RefSeq" id="WP_259622894.1">
    <property type="nucleotide sequence ID" value="NZ_JANYMP010000004.1"/>
</dbReference>
<evidence type="ECO:0000313" key="2">
    <source>
        <dbReference type="Proteomes" id="UP001141259"/>
    </source>
</evidence>